<proteinExistence type="inferred from homology"/>
<dbReference type="InterPro" id="IPR003892">
    <property type="entry name" value="CUE"/>
</dbReference>
<feature type="compositionally biased region" description="Low complexity" evidence="2">
    <location>
        <begin position="168"/>
        <end position="178"/>
    </location>
</feature>
<dbReference type="RefSeq" id="XP_018007717.1">
    <property type="nucleotide sequence ID" value="XM_018152228.1"/>
</dbReference>
<feature type="region of interest" description="Disordered" evidence="2">
    <location>
        <begin position="270"/>
        <end position="289"/>
    </location>
</feature>
<evidence type="ECO:0000313" key="4">
    <source>
        <dbReference type="Proteomes" id="UP000694843"/>
    </source>
</evidence>
<dbReference type="Proteomes" id="UP000694843">
    <property type="component" value="Unplaced"/>
</dbReference>
<evidence type="ECO:0000313" key="5">
    <source>
        <dbReference type="RefSeq" id="XP_018007717.1"/>
    </source>
</evidence>
<dbReference type="PROSITE" id="PS51140">
    <property type="entry name" value="CUE"/>
    <property type="match status" value="1"/>
</dbReference>
<feature type="compositionally biased region" description="Low complexity" evidence="2">
    <location>
        <begin position="126"/>
        <end position="138"/>
    </location>
</feature>
<evidence type="ECO:0000256" key="1">
    <source>
        <dbReference type="ARBA" id="ARBA00006834"/>
    </source>
</evidence>
<evidence type="ECO:0000256" key="2">
    <source>
        <dbReference type="SAM" id="MobiDB-lite"/>
    </source>
</evidence>
<dbReference type="GO" id="GO:0043130">
    <property type="term" value="F:ubiquitin binding"/>
    <property type="evidence" value="ECO:0007669"/>
    <property type="project" value="InterPro"/>
</dbReference>
<accession>A0A8B7N1J6</accession>
<feature type="compositionally biased region" description="Polar residues" evidence="2">
    <location>
        <begin position="216"/>
        <end position="228"/>
    </location>
</feature>
<dbReference type="InterPro" id="IPR009060">
    <property type="entry name" value="UBA-like_sf"/>
</dbReference>
<feature type="compositionally biased region" description="Polar residues" evidence="2">
    <location>
        <begin position="88"/>
        <end position="125"/>
    </location>
</feature>
<feature type="compositionally biased region" description="Polar residues" evidence="2">
    <location>
        <begin position="410"/>
        <end position="427"/>
    </location>
</feature>
<dbReference type="KEGG" id="hazt:108665474"/>
<feature type="compositionally biased region" description="Low complexity" evidence="2">
    <location>
        <begin position="59"/>
        <end position="69"/>
    </location>
</feature>
<organism evidence="4 5">
    <name type="scientific">Hyalella azteca</name>
    <name type="common">Amphipod</name>
    <dbReference type="NCBI Taxonomy" id="294128"/>
    <lineage>
        <taxon>Eukaryota</taxon>
        <taxon>Metazoa</taxon>
        <taxon>Ecdysozoa</taxon>
        <taxon>Arthropoda</taxon>
        <taxon>Crustacea</taxon>
        <taxon>Multicrustacea</taxon>
        <taxon>Malacostraca</taxon>
        <taxon>Eumalacostraca</taxon>
        <taxon>Peracarida</taxon>
        <taxon>Amphipoda</taxon>
        <taxon>Senticaudata</taxon>
        <taxon>Talitrida</taxon>
        <taxon>Talitroidea</taxon>
        <taxon>Hyalellidae</taxon>
        <taxon>Hyalella</taxon>
    </lineage>
</organism>
<dbReference type="SUPFAM" id="SSF46934">
    <property type="entry name" value="UBA-like"/>
    <property type="match status" value="1"/>
</dbReference>
<protein>
    <submittedName>
        <fullName evidence="5">Sialidase-like</fullName>
    </submittedName>
</protein>
<name>A0A8B7N1J6_HYAAZ</name>
<dbReference type="GeneID" id="108665474"/>
<feature type="compositionally biased region" description="Low complexity" evidence="2">
    <location>
        <begin position="147"/>
        <end position="160"/>
    </location>
</feature>
<feature type="region of interest" description="Disordered" evidence="2">
    <location>
        <begin position="395"/>
        <end position="433"/>
    </location>
</feature>
<feature type="region of interest" description="Disordered" evidence="2">
    <location>
        <begin position="1"/>
        <end position="36"/>
    </location>
</feature>
<comment type="similarity">
    <text evidence="1">Belongs to the DMRT family.</text>
</comment>
<feature type="compositionally biased region" description="Pro residues" evidence="2">
    <location>
        <begin position="7"/>
        <end position="20"/>
    </location>
</feature>
<feature type="region of interest" description="Disordered" evidence="2">
    <location>
        <begin position="304"/>
        <end position="338"/>
    </location>
</feature>
<gene>
    <name evidence="5" type="primary">LOC108665474</name>
</gene>
<keyword evidence="4" id="KW-1185">Reference proteome</keyword>
<dbReference type="AlphaFoldDB" id="A0A8B7N1J6"/>
<sequence length="433" mass="46278">MALITRPPRPSHVPHHPPTSPLTWPSSPAPTSPLTWPSSPAHLAPCFALTECCPSLPSSISSSAVPYSRASKRARSDDEVGATDEGVTKSSPTDHQAVQSSRACHSPLVSPSSIPSHAQESSDAQSLAMLPALSSSGSPLPPPPPLNSTSPHTNLASPPSAATPPSHPCSSSSSLEAHSSIRDLTNSTRKDPPRDHRTFETVDSSAGSFQVKVDRSSPNIADSSQNQSSNALDTLMRLFPGRRVPVLEAVLLHSGGDVLRAIQTLLYSSGTTESSDTGYKNGNETAADNLNINSRLNQRVVADSRNVTRSSPSHLPPPPPTIQRSPEPHRPYDFFQDPNNMLRSPAFSPLSTSSLGRFPYSHHAFLGLPYSPFLHPRPEYYPPLNLSAHQPIPPPLSPTSVHSSYPLLHHTSTSPLPNDQSLSPSSTHEQDSD</sequence>
<evidence type="ECO:0000259" key="3">
    <source>
        <dbReference type="PROSITE" id="PS51140"/>
    </source>
</evidence>
<feature type="compositionally biased region" description="Basic and acidic residues" evidence="2">
    <location>
        <begin position="188"/>
        <end position="200"/>
    </location>
</feature>
<dbReference type="InterPro" id="IPR005173">
    <property type="entry name" value="DMA"/>
</dbReference>
<feature type="domain" description="CUE" evidence="3">
    <location>
        <begin position="227"/>
        <end position="272"/>
    </location>
</feature>
<reference evidence="5" key="1">
    <citation type="submission" date="2025-08" db="UniProtKB">
        <authorList>
            <consortium name="RefSeq"/>
        </authorList>
    </citation>
    <scope>IDENTIFICATION</scope>
    <source>
        <tissue evidence="5">Whole organism</tissue>
    </source>
</reference>
<feature type="region of interest" description="Disordered" evidence="2">
    <location>
        <begin position="59"/>
        <end position="228"/>
    </location>
</feature>
<dbReference type="Pfam" id="PF03474">
    <property type="entry name" value="DMA"/>
    <property type="match status" value="1"/>
</dbReference>